<dbReference type="Gene3D" id="3.30.300.30">
    <property type="match status" value="1"/>
</dbReference>
<dbReference type="InterPro" id="IPR000873">
    <property type="entry name" value="AMP-dep_synth/lig_dom"/>
</dbReference>
<dbReference type="InterPro" id="IPR050237">
    <property type="entry name" value="ATP-dep_AMP-bd_enzyme"/>
</dbReference>
<dbReference type="Pfam" id="PF00501">
    <property type="entry name" value="AMP-binding"/>
    <property type="match status" value="1"/>
</dbReference>
<proteinExistence type="predicted"/>
<dbReference type="Pfam" id="PF13193">
    <property type="entry name" value="AMP-binding_C"/>
    <property type="match status" value="1"/>
</dbReference>
<organism evidence="3 4">
    <name type="scientific">Brevundimonas staleyi</name>
    <dbReference type="NCBI Taxonomy" id="74326"/>
    <lineage>
        <taxon>Bacteria</taxon>
        <taxon>Pseudomonadati</taxon>
        <taxon>Pseudomonadota</taxon>
        <taxon>Alphaproteobacteria</taxon>
        <taxon>Caulobacterales</taxon>
        <taxon>Caulobacteraceae</taxon>
        <taxon>Brevundimonas</taxon>
    </lineage>
</organism>
<dbReference type="InterPro" id="IPR045851">
    <property type="entry name" value="AMP-bd_C_sf"/>
</dbReference>
<dbReference type="RefSeq" id="WP_376866845.1">
    <property type="nucleotide sequence ID" value="NZ_JBHSLF010000020.1"/>
</dbReference>
<dbReference type="Proteomes" id="UP001596152">
    <property type="component" value="Unassembled WGS sequence"/>
</dbReference>
<gene>
    <name evidence="3" type="ORF">ACFPIE_10795</name>
</gene>
<keyword evidence="4" id="KW-1185">Reference proteome</keyword>
<sequence length="519" mass="54997">MQAYGLTVDRFLDHAAKWHGEASVVTAGIEGGDAVIGYAPLRERANRLSGAFLDQGLRPGDRIATLAWNTQHHVEVWYGAMGVGIVCHTLNPRLTVAQLAAMIVEADDRILIVGQGLGEMGRSLMAACPGLQKLILMDGDVAQGPREIALDDFLKANGRPADWGLFDEQSPAGLCFTSGTTGAPKGVLYSHRSNYLNTLRCLSADSLALSTSDAVLVAVPMFHANAWGLPFAAAAVGARMVLPGRVTGGEALTRLINTHGVTLAMGVPTVWLGLVDHLDATGEDVSSLKRIVVGGSSIPEALLKRLEERLGVTVQTSWGMTELSPMGTLSPPATTPRAAVASGRASMGLDMQLFDAEGVALPEQRNVEGRLKVKGPSVVERYYGHAETALDAGGWFDTGDLAIIDDHGNLTISGRAKDLIKSGGEWINPAEMEDIVGALPSVGLVAVIGRSDPKWGERPVMVIEPRQGHAVNDNEVIAALKGRVADWWIPDRIVSVPTMPLAATGKINKIELRAVYGAT</sequence>
<evidence type="ECO:0000259" key="2">
    <source>
        <dbReference type="Pfam" id="PF13193"/>
    </source>
</evidence>
<dbReference type="Gene3D" id="3.40.50.12780">
    <property type="entry name" value="N-terminal domain of ligase-like"/>
    <property type="match status" value="1"/>
</dbReference>
<feature type="domain" description="AMP-dependent synthetase/ligase" evidence="1">
    <location>
        <begin position="14"/>
        <end position="383"/>
    </location>
</feature>
<comment type="caution">
    <text evidence="3">The sequence shown here is derived from an EMBL/GenBank/DDBJ whole genome shotgun (WGS) entry which is preliminary data.</text>
</comment>
<evidence type="ECO:0000313" key="3">
    <source>
        <dbReference type="EMBL" id="MFC5344406.1"/>
    </source>
</evidence>
<evidence type="ECO:0000259" key="1">
    <source>
        <dbReference type="Pfam" id="PF00501"/>
    </source>
</evidence>
<name>A0ABW0FSR3_9CAUL</name>
<protein>
    <submittedName>
        <fullName evidence="3">AMP-binding protein</fullName>
    </submittedName>
</protein>
<dbReference type="EMBL" id="JBHSLF010000020">
    <property type="protein sequence ID" value="MFC5344406.1"/>
    <property type="molecule type" value="Genomic_DNA"/>
</dbReference>
<evidence type="ECO:0000313" key="4">
    <source>
        <dbReference type="Proteomes" id="UP001596152"/>
    </source>
</evidence>
<dbReference type="InterPro" id="IPR025110">
    <property type="entry name" value="AMP-bd_C"/>
</dbReference>
<dbReference type="SUPFAM" id="SSF56801">
    <property type="entry name" value="Acetyl-CoA synthetase-like"/>
    <property type="match status" value="1"/>
</dbReference>
<dbReference type="PANTHER" id="PTHR43767">
    <property type="entry name" value="LONG-CHAIN-FATTY-ACID--COA LIGASE"/>
    <property type="match status" value="1"/>
</dbReference>
<reference evidence="4" key="1">
    <citation type="journal article" date="2019" name="Int. J. Syst. Evol. Microbiol.">
        <title>The Global Catalogue of Microorganisms (GCM) 10K type strain sequencing project: providing services to taxonomists for standard genome sequencing and annotation.</title>
        <authorList>
            <consortium name="The Broad Institute Genomics Platform"/>
            <consortium name="The Broad Institute Genome Sequencing Center for Infectious Disease"/>
            <person name="Wu L."/>
            <person name="Ma J."/>
        </authorList>
    </citation>
    <scope>NUCLEOTIDE SEQUENCE [LARGE SCALE GENOMIC DNA]</scope>
    <source>
        <strain evidence="4">JCM 12125</strain>
    </source>
</reference>
<dbReference type="InterPro" id="IPR042099">
    <property type="entry name" value="ANL_N_sf"/>
</dbReference>
<accession>A0ABW0FSR3</accession>
<feature type="domain" description="AMP-binding enzyme C-terminal" evidence="2">
    <location>
        <begin position="431"/>
        <end position="506"/>
    </location>
</feature>
<dbReference type="PANTHER" id="PTHR43767:SF11">
    <property type="entry name" value="MEDIUM-CHAIN-FATTY-ACID--COA LIGASE"/>
    <property type="match status" value="1"/>
</dbReference>
<dbReference type="PROSITE" id="PS00455">
    <property type="entry name" value="AMP_BINDING"/>
    <property type="match status" value="1"/>
</dbReference>
<dbReference type="InterPro" id="IPR020845">
    <property type="entry name" value="AMP-binding_CS"/>
</dbReference>